<evidence type="ECO:0000256" key="9">
    <source>
        <dbReference type="ARBA" id="ARBA00023157"/>
    </source>
</evidence>
<dbReference type="GO" id="GO:0046427">
    <property type="term" value="P:positive regulation of receptor signaling pathway via JAK-STAT"/>
    <property type="evidence" value="ECO:0007669"/>
    <property type="project" value="TreeGrafter"/>
</dbReference>
<sequence>MKFHSKSTFCPLAFLGLLLVTATAFPTSEVLREDFTDDANQNRPTHASSQKIEDQISYILKEILELRKRWLCGNDENCLNNEEAVSENKLNLPMMTLKDGCFQTGYNRDTCILKVTSGLLEFQIYLEYIHNTFQDNEKKNRIRDVQSNTKSLIQNLKQQVKNPDKIVFPSPTANATLLEKLQSQNNWQKTMTINIILRSLEDFLQFSLRALRKP</sequence>
<keyword evidence="4" id="KW-0011">Acute phase</keyword>
<evidence type="ECO:0000256" key="1">
    <source>
        <dbReference type="ARBA" id="ARBA00004613"/>
    </source>
</evidence>
<organism evidence="14">
    <name type="scientific">Castor canadensis</name>
    <name type="common">American beaver</name>
    <dbReference type="NCBI Taxonomy" id="51338"/>
    <lineage>
        <taxon>Eukaryota</taxon>
        <taxon>Metazoa</taxon>
        <taxon>Chordata</taxon>
        <taxon>Craniata</taxon>
        <taxon>Vertebrata</taxon>
        <taxon>Euteleostomi</taxon>
        <taxon>Mammalia</taxon>
        <taxon>Eutheria</taxon>
        <taxon>Euarchontoglires</taxon>
        <taxon>Glires</taxon>
        <taxon>Rodentia</taxon>
        <taxon>Castorimorpha</taxon>
        <taxon>Castoridae</taxon>
        <taxon>Castor</taxon>
    </lineage>
</organism>
<evidence type="ECO:0000256" key="7">
    <source>
        <dbReference type="ARBA" id="ARBA00022729"/>
    </source>
</evidence>
<dbReference type="PRINTS" id="PR00433">
    <property type="entry name" value="IL6GCSFMGF"/>
</dbReference>
<keyword evidence="9 12" id="KW-1015">Disulfide bond</keyword>
<evidence type="ECO:0000256" key="8">
    <source>
        <dbReference type="ARBA" id="ARBA00023030"/>
    </source>
</evidence>
<comment type="similarity">
    <text evidence="2">Belongs to the IL-6 superfamily.</text>
</comment>
<dbReference type="GO" id="GO:0005615">
    <property type="term" value="C:extracellular space"/>
    <property type="evidence" value="ECO:0007669"/>
    <property type="project" value="UniProtKB-KW"/>
</dbReference>
<evidence type="ECO:0000256" key="11">
    <source>
        <dbReference type="ARBA" id="ARBA00023468"/>
    </source>
</evidence>
<feature type="disulfide bond" evidence="12">
    <location>
        <begin position="72"/>
        <end position="78"/>
    </location>
</feature>
<dbReference type="CTD" id="3569"/>
<dbReference type="FunFam" id="1.20.1250.10:FF:000006">
    <property type="entry name" value="Interleukin-6"/>
    <property type="match status" value="1"/>
</dbReference>
<evidence type="ECO:0000256" key="4">
    <source>
        <dbReference type="ARBA" id="ARBA00022486"/>
    </source>
</evidence>
<dbReference type="InterPro" id="IPR030474">
    <property type="entry name" value="IL-6/GCSF/MGF"/>
</dbReference>
<gene>
    <name evidence="14" type="primary">Il6</name>
</gene>
<dbReference type="InterPro" id="IPR003574">
    <property type="entry name" value="IL-6-like"/>
</dbReference>
<dbReference type="PANTHER" id="PTHR48494">
    <property type="entry name" value="INTERLEUKIN-6"/>
    <property type="match status" value="1"/>
</dbReference>
<dbReference type="PIRSF" id="PIRSF001935">
    <property type="entry name" value="IL6_MGF_GCSF"/>
    <property type="match status" value="1"/>
</dbReference>
<dbReference type="GO" id="GO:0005896">
    <property type="term" value="C:interleukin-6 receptor complex"/>
    <property type="evidence" value="ECO:0007669"/>
    <property type="project" value="TreeGrafter"/>
</dbReference>
<dbReference type="AlphaFoldDB" id="A0A8B7TRD4"/>
<keyword evidence="8" id="KW-0339">Growth factor</keyword>
<dbReference type="GO" id="GO:0051251">
    <property type="term" value="P:positive regulation of lymphocyte activation"/>
    <property type="evidence" value="ECO:0007669"/>
    <property type="project" value="UniProtKB-ARBA"/>
</dbReference>
<proteinExistence type="inferred from homology"/>
<dbReference type="KEGG" id="ccan:109679557"/>
<dbReference type="GO" id="GO:0070102">
    <property type="term" value="P:interleukin-6-mediated signaling pathway"/>
    <property type="evidence" value="ECO:0007669"/>
    <property type="project" value="UniProtKB-ARBA"/>
</dbReference>
<evidence type="ECO:0000256" key="2">
    <source>
        <dbReference type="ARBA" id="ARBA00007432"/>
    </source>
</evidence>
<reference evidence="14" key="1">
    <citation type="submission" date="2025-08" db="UniProtKB">
        <authorList>
            <consortium name="RefSeq"/>
        </authorList>
    </citation>
    <scope>IDENTIFICATION</scope>
    <source>
        <tissue evidence="14">Leukocyte</tissue>
    </source>
</reference>
<comment type="function">
    <text evidence="10">Cytokine with a wide variety of biological functions in immunity, tissue regeneration, and metabolism. Binds to IL6R, then the complex associates to the signaling subunit IL6ST/gp130 to trigger the intracellular IL6-signaling pathway. The interaction with the membrane-bound IL6R and IL6ST stimulates 'classic signaling', whereas the binding of IL6 and soluble IL6R to IL6ST stimulates 'trans-signaling'. Alternatively, 'cluster signaling' occurs when membrane-bound IL6:IL6R complexes on transmitter cells activate IL6ST receptors on neighboring receiver cells.</text>
</comment>
<dbReference type="GO" id="GO:0051223">
    <property type="term" value="P:regulation of protein transport"/>
    <property type="evidence" value="ECO:0007669"/>
    <property type="project" value="UniProtKB-ARBA"/>
</dbReference>
<dbReference type="SUPFAM" id="SSF47266">
    <property type="entry name" value="4-helical cytokines"/>
    <property type="match status" value="1"/>
</dbReference>
<dbReference type="InterPro" id="IPR009079">
    <property type="entry name" value="4_helix_cytokine-like_core"/>
</dbReference>
<dbReference type="GO" id="GO:0005138">
    <property type="term" value="F:interleukin-6 receptor binding"/>
    <property type="evidence" value="ECO:0007669"/>
    <property type="project" value="InterPro"/>
</dbReference>
<accession>A0A8B7TRD4</accession>
<dbReference type="PANTHER" id="PTHR48494:SF1">
    <property type="entry name" value="INTERLEUKIN-6"/>
    <property type="match status" value="1"/>
</dbReference>
<evidence type="ECO:0000313" key="14">
    <source>
        <dbReference type="RefSeq" id="XP_020010314.1"/>
    </source>
</evidence>
<evidence type="ECO:0000256" key="3">
    <source>
        <dbReference type="ARBA" id="ARBA00019464"/>
    </source>
</evidence>
<dbReference type="GO" id="GO:0071222">
    <property type="term" value="P:cellular response to lipopolysaccharide"/>
    <property type="evidence" value="ECO:0007669"/>
    <property type="project" value="UniProtKB-ARBA"/>
</dbReference>
<dbReference type="SMART" id="SM00126">
    <property type="entry name" value="IL6"/>
    <property type="match status" value="1"/>
</dbReference>
<comment type="subunit">
    <text evidence="11">Component of a hexamer of two molecules each of IL6, IL6R and IL6ST; first binds to IL6R to associate with the signaling subunit IL6ST. Interacts with IL6R (via the N-terminal ectodomain); this interaction may be affected by IL6R-binding with SORL1, hence decreasing IL6 cis signaling. Interacts with SORL1 (via the N-terminal ectodomain); this interaction leads to IL6 internalization and lysosomal degradation. May form a trimeric complex with the soluble SORL1 ectodomain and soluble IL6R receptor; this interaction might stabilize circulating IL6, hence promoting IL6 trans signaling.</text>
</comment>
<dbReference type="OrthoDB" id="8943569at2759"/>
<feature type="chain" id="PRO_5034034088" description="Interleukin-6" evidence="13">
    <location>
        <begin position="25"/>
        <end position="214"/>
    </location>
</feature>
<name>A0A8B7TRD4_CASCN</name>
<dbReference type="GO" id="GO:0005125">
    <property type="term" value="F:cytokine activity"/>
    <property type="evidence" value="ECO:0007669"/>
    <property type="project" value="UniProtKB-KW"/>
</dbReference>
<protein>
    <recommendedName>
        <fullName evidence="3">Interleukin-6</fullName>
    </recommendedName>
</protein>
<dbReference type="PRINTS" id="PR00434">
    <property type="entry name" value="INTERLEUKIN6"/>
</dbReference>
<evidence type="ECO:0000256" key="12">
    <source>
        <dbReference type="PIRSR" id="PIRSR001935-1"/>
    </source>
</evidence>
<dbReference type="PROSITE" id="PS00254">
    <property type="entry name" value="INTERLEUKIN_6"/>
    <property type="match status" value="1"/>
</dbReference>
<dbReference type="Pfam" id="PF00489">
    <property type="entry name" value="IL6"/>
    <property type="match status" value="1"/>
</dbReference>
<dbReference type="InterPro" id="IPR030473">
    <property type="entry name" value="IL6/GCSF/MGF_CS"/>
</dbReference>
<dbReference type="GO" id="GO:0006955">
    <property type="term" value="P:immune response"/>
    <property type="evidence" value="ECO:0007669"/>
    <property type="project" value="InterPro"/>
</dbReference>
<comment type="subcellular location">
    <subcellularLocation>
        <location evidence="1">Secreted</location>
    </subcellularLocation>
</comment>
<evidence type="ECO:0000256" key="13">
    <source>
        <dbReference type="SAM" id="SignalP"/>
    </source>
</evidence>
<evidence type="ECO:0000256" key="10">
    <source>
        <dbReference type="ARBA" id="ARBA00023441"/>
    </source>
</evidence>
<dbReference type="GO" id="GO:0008083">
    <property type="term" value="F:growth factor activity"/>
    <property type="evidence" value="ECO:0007669"/>
    <property type="project" value="UniProtKB-KW"/>
</dbReference>
<dbReference type="GO" id="GO:0071356">
    <property type="term" value="P:cellular response to tumor necrosis factor"/>
    <property type="evidence" value="ECO:0007669"/>
    <property type="project" value="UniProtKB-ARBA"/>
</dbReference>
<evidence type="ECO:0000256" key="5">
    <source>
        <dbReference type="ARBA" id="ARBA00022514"/>
    </source>
</evidence>
<keyword evidence="6" id="KW-0964">Secreted</keyword>
<feature type="signal peptide" evidence="13">
    <location>
        <begin position="1"/>
        <end position="24"/>
    </location>
</feature>
<evidence type="ECO:0000256" key="6">
    <source>
        <dbReference type="ARBA" id="ARBA00022525"/>
    </source>
</evidence>
<dbReference type="GO" id="GO:0006953">
    <property type="term" value="P:acute-phase response"/>
    <property type="evidence" value="ECO:0007669"/>
    <property type="project" value="UniProtKB-KW"/>
</dbReference>
<feature type="disulfide bond" evidence="12">
    <location>
        <begin position="101"/>
        <end position="111"/>
    </location>
</feature>
<dbReference type="RefSeq" id="XP_020010314.1">
    <property type="nucleotide sequence ID" value="XM_020154725.1"/>
</dbReference>
<dbReference type="Gene3D" id="1.20.1250.10">
    <property type="match status" value="1"/>
</dbReference>
<dbReference type="GO" id="GO:0030154">
    <property type="term" value="P:cell differentiation"/>
    <property type="evidence" value="ECO:0007669"/>
    <property type="project" value="InterPro"/>
</dbReference>
<keyword evidence="5" id="KW-0202">Cytokine</keyword>
<keyword evidence="7 13" id="KW-0732">Signal</keyword>
<dbReference type="GO" id="GO:0071347">
    <property type="term" value="P:cellular response to interleukin-1"/>
    <property type="evidence" value="ECO:0007669"/>
    <property type="project" value="UniProtKB-ARBA"/>
</dbReference>